<keyword evidence="2" id="KW-0328">Glycosyltransferase</keyword>
<dbReference type="InterPro" id="IPR001173">
    <property type="entry name" value="Glyco_trans_2-like"/>
</dbReference>
<protein>
    <submittedName>
        <fullName evidence="2">Glycosyltransferase</fullName>
        <ecNumber evidence="2">2.4.-.-</ecNumber>
    </submittedName>
</protein>
<accession>A0ABS9IIP1</accession>
<evidence type="ECO:0000313" key="3">
    <source>
        <dbReference type="Proteomes" id="UP001200022"/>
    </source>
</evidence>
<dbReference type="EC" id="2.4.-.-" evidence="2"/>
<dbReference type="PANTHER" id="PTHR43685:SF2">
    <property type="entry name" value="GLYCOSYLTRANSFERASE 2-LIKE DOMAIN-CONTAINING PROTEIN"/>
    <property type="match status" value="1"/>
</dbReference>
<gene>
    <name evidence="2" type="ORF">L3X39_07210</name>
</gene>
<dbReference type="Pfam" id="PF00535">
    <property type="entry name" value="Glycos_transf_2"/>
    <property type="match status" value="1"/>
</dbReference>
<dbReference type="SUPFAM" id="SSF53448">
    <property type="entry name" value="Nucleotide-diphospho-sugar transferases"/>
    <property type="match status" value="1"/>
</dbReference>
<dbReference type="InterPro" id="IPR029044">
    <property type="entry name" value="Nucleotide-diphossugar_trans"/>
</dbReference>
<sequence length="313" mass="36858">MAIFSVIIPLYNKESYIEATLNSILNQTFDDFEIIIVDDGSTDNSLNVVKSIKSSKITIFEQKNQGASVARNFGVKQAKSKYIALIDADDIWYPNHLFELKKQIDLFPNVGLYCNNYVVFHDENFCKKATFNFRYNTECLVIEDYFKASLINSVAWTSAIGFSKEAFKTLGGFNTNYKTAQDLDLWIRFALNYEVSFNPTVTMRYNFYVDNSLSKKEKDYNYIRYDFINSYNKEELSNPSLKKYLDINRYALVLRCKMTNDKELYKKLQKEIDYSNLNVKQKLLIRFPKMLLKYIKKFQDFLKIRKIYLTAYS</sequence>
<name>A0ABS9IIP1_9FLAO</name>
<evidence type="ECO:0000313" key="2">
    <source>
        <dbReference type="EMBL" id="MCF7560421.1"/>
    </source>
</evidence>
<dbReference type="GO" id="GO:0016757">
    <property type="term" value="F:glycosyltransferase activity"/>
    <property type="evidence" value="ECO:0007669"/>
    <property type="project" value="UniProtKB-KW"/>
</dbReference>
<feature type="domain" description="Glycosyltransferase 2-like" evidence="1">
    <location>
        <begin position="5"/>
        <end position="170"/>
    </location>
</feature>
<dbReference type="InterPro" id="IPR050834">
    <property type="entry name" value="Glycosyltransf_2"/>
</dbReference>
<keyword evidence="3" id="KW-1185">Reference proteome</keyword>
<proteinExistence type="predicted"/>
<reference evidence="2 3" key="1">
    <citation type="submission" date="2022-01" db="EMBL/GenBank/DDBJ databases">
        <title>Draft genome sequence of Sabulilitoribacter multivorans KCTC 32326.</title>
        <authorList>
            <person name="Oh J.-S."/>
        </authorList>
    </citation>
    <scope>NUCLEOTIDE SEQUENCE [LARGE SCALE GENOMIC DNA]</scope>
    <source>
        <strain evidence="2 3">M-M16</strain>
    </source>
</reference>
<organism evidence="2 3">
    <name type="scientific">Flaviramulus multivorans</name>
    <dbReference type="NCBI Taxonomy" id="1304750"/>
    <lineage>
        <taxon>Bacteria</taxon>
        <taxon>Pseudomonadati</taxon>
        <taxon>Bacteroidota</taxon>
        <taxon>Flavobacteriia</taxon>
        <taxon>Flavobacteriales</taxon>
        <taxon>Flavobacteriaceae</taxon>
        <taxon>Flaviramulus</taxon>
    </lineage>
</organism>
<dbReference type="EMBL" id="JAKKDV010000002">
    <property type="protein sequence ID" value="MCF7560421.1"/>
    <property type="molecule type" value="Genomic_DNA"/>
</dbReference>
<comment type="caution">
    <text evidence="2">The sequence shown here is derived from an EMBL/GenBank/DDBJ whole genome shotgun (WGS) entry which is preliminary data.</text>
</comment>
<evidence type="ECO:0000259" key="1">
    <source>
        <dbReference type="Pfam" id="PF00535"/>
    </source>
</evidence>
<dbReference type="Proteomes" id="UP001200022">
    <property type="component" value="Unassembled WGS sequence"/>
</dbReference>
<dbReference type="RefSeq" id="WP_237231098.1">
    <property type="nucleotide sequence ID" value="NZ_JAKKDV010000002.1"/>
</dbReference>
<keyword evidence="2" id="KW-0808">Transferase</keyword>
<dbReference type="PANTHER" id="PTHR43685">
    <property type="entry name" value="GLYCOSYLTRANSFERASE"/>
    <property type="match status" value="1"/>
</dbReference>
<dbReference type="Gene3D" id="3.90.550.10">
    <property type="entry name" value="Spore Coat Polysaccharide Biosynthesis Protein SpsA, Chain A"/>
    <property type="match status" value="1"/>
</dbReference>